<dbReference type="InterPro" id="IPR013549">
    <property type="entry name" value="DUF1731"/>
</dbReference>
<evidence type="ECO:0000259" key="2">
    <source>
        <dbReference type="Pfam" id="PF01370"/>
    </source>
</evidence>
<dbReference type="EMBL" id="FNGV01000018">
    <property type="protein sequence ID" value="SDM96823.1"/>
    <property type="molecule type" value="Genomic_DNA"/>
</dbReference>
<dbReference type="InterPro" id="IPR036291">
    <property type="entry name" value="NAD(P)-bd_dom_sf"/>
</dbReference>
<dbReference type="AlphaFoldDB" id="A0A1G9XKQ4"/>
<feature type="domain" description="NAD-dependent epimerase/dehydratase" evidence="2">
    <location>
        <begin position="3"/>
        <end position="225"/>
    </location>
</feature>
<dbReference type="OrthoDB" id="9801773at2"/>
<evidence type="ECO:0000259" key="3">
    <source>
        <dbReference type="Pfam" id="PF08338"/>
    </source>
</evidence>
<dbReference type="Proteomes" id="UP000199440">
    <property type="component" value="Unassembled WGS sequence"/>
</dbReference>
<feature type="domain" description="DUF1731" evidence="3">
    <location>
        <begin position="254"/>
        <end position="300"/>
    </location>
</feature>
<sequence length="319" mass="35921">MRVLITGATGLVGSEIVRLCHERNIFVNYLTTNSKKVVSRENYQGFLWNPSRGEIDLECFKDVTAIINLAGSTISKRWTPRNRKAIIKSRVNSLRTLYQALEKIDKSRIVSLVSASAIGVYPHSFDRYYVEDEKQVDDSFLGEVVQIWEKEVDAFKKLDLKVSKVRIGLVMSLKGGALPEMAKPIKNYVGAPIGSGEQWQSWIHISDLARIFLYVVDNELKGVYNGVGPNPVSNTKLVKEIAKVLDKPLLLPKIPKFVLQLLLGKMSYLLLASQRVSSKKIEEEGFVFEYQNICRALDEIYEGGEGMLSNSVSTKQYVP</sequence>
<dbReference type="InterPro" id="IPR001509">
    <property type="entry name" value="Epimerase_deHydtase"/>
</dbReference>
<evidence type="ECO:0000313" key="4">
    <source>
        <dbReference type="EMBL" id="SDM96823.1"/>
    </source>
</evidence>
<evidence type="ECO:0000313" key="5">
    <source>
        <dbReference type="Proteomes" id="UP000199440"/>
    </source>
</evidence>
<protein>
    <recommendedName>
        <fullName evidence="6">TIGR01777 family protein</fullName>
    </recommendedName>
</protein>
<dbReference type="InterPro" id="IPR010099">
    <property type="entry name" value="SDR39U1"/>
</dbReference>
<dbReference type="Gene3D" id="3.40.50.720">
    <property type="entry name" value="NAD(P)-binding Rossmann-like Domain"/>
    <property type="match status" value="1"/>
</dbReference>
<dbReference type="SUPFAM" id="SSF51735">
    <property type="entry name" value="NAD(P)-binding Rossmann-fold domains"/>
    <property type="match status" value="1"/>
</dbReference>
<dbReference type="Pfam" id="PF08338">
    <property type="entry name" value="DUF1731"/>
    <property type="match status" value="1"/>
</dbReference>
<dbReference type="RefSeq" id="WP_089895178.1">
    <property type="nucleotide sequence ID" value="NZ_FNGV01000018.1"/>
</dbReference>
<dbReference type="PANTHER" id="PTHR11092:SF0">
    <property type="entry name" value="EPIMERASE FAMILY PROTEIN SDR39U1"/>
    <property type="match status" value="1"/>
</dbReference>
<reference evidence="4 5" key="1">
    <citation type="submission" date="2016-10" db="EMBL/GenBank/DDBJ databases">
        <authorList>
            <person name="de Groot N.N."/>
        </authorList>
    </citation>
    <scope>NUCLEOTIDE SEQUENCE [LARGE SCALE GENOMIC DNA]</scope>
    <source>
        <strain evidence="4 5">DSM 19886</strain>
    </source>
</reference>
<keyword evidence="5" id="KW-1185">Reference proteome</keyword>
<dbReference type="Pfam" id="PF01370">
    <property type="entry name" value="Epimerase"/>
    <property type="match status" value="1"/>
</dbReference>
<evidence type="ECO:0008006" key="6">
    <source>
        <dbReference type="Google" id="ProtNLM"/>
    </source>
</evidence>
<gene>
    <name evidence="4" type="ORF">SAMN04488514_11839</name>
</gene>
<comment type="similarity">
    <text evidence="1">Belongs to the NAD(P)-dependent epimerase/dehydratase family. SDR39U1 subfamily.</text>
</comment>
<proteinExistence type="inferred from homology"/>
<dbReference type="STRING" id="192904.SAMN04488514_11839"/>
<name>A0A1G9XKQ4_9FLAO</name>
<dbReference type="NCBIfam" id="TIGR01777">
    <property type="entry name" value="yfcH"/>
    <property type="match status" value="1"/>
</dbReference>
<organism evidence="4 5">
    <name type="scientific">Kriegella aquimaris</name>
    <dbReference type="NCBI Taxonomy" id="192904"/>
    <lineage>
        <taxon>Bacteria</taxon>
        <taxon>Pseudomonadati</taxon>
        <taxon>Bacteroidota</taxon>
        <taxon>Flavobacteriia</taxon>
        <taxon>Flavobacteriales</taxon>
        <taxon>Flavobacteriaceae</taxon>
        <taxon>Kriegella</taxon>
    </lineage>
</organism>
<dbReference type="PANTHER" id="PTHR11092">
    <property type="entry name" value="SUGAR NUCLEOTIDE EPIMERASE RELATED"/>
    <property type="match status" value="1"/>
</dbReference>
<accession>A0A1G9XKQ4</accession>
<evidence type="ECO:0000256" key="1">
    <source>
        <dbReference type="ARBA" id="ARBA00009353"/>
    </source>
</evidence>